<dbReference type="EMBL" id="AFRT01000196">
    <property type="protein sequence ID" value="ELU45069.1"/>
    <property type="molecule type" value="Genomic_DNA"/>
</dbReference>
<gene>
    <name evidence="1" type="ORF">AG1IA_00900</name>
</gene>
<organism evidence="1 2">
    <name type="scientific">Thanatephorus cucumeris (strain AG1-IA)</name>
    <name type="common">Rice sheath blight fungus</name>
    <name type="synonym">Rhizoctonia solani</name>
    <dbReference type="NCBI Taxonomy" id="983506"/>
    <lineage>
        <taxon>Eukaryota</taxon>
        <taxon>Fungi</taxon>
        <taxon>Dikarya</taxon>
        <taxon>Basidiomycota</taxon>
        <taxon>Agaricomycotina</taxon>
        <taxon>Agaricomycetes</taxon>
        <taxon>Cantharellales</taxon>
        <taxon>Ceratobasidiaceae</taxon>
        <taxon>Rhizoctonia</taxon>
        <taxon>Rhizoctonia solani AG-1</taxon>
    </lineage>
</organism>
<accession>L8X8U4</accession>
<dbReference type="AlphaFoldDB" id="L8X8U4"/>
<sequence>MHWGLPAHPRVLARVWMPQTPHLVHMCAGSLRQIRYLAIEYILRGLTIARAPKRKSLFSIVSEVMYGRAVSILDYFQLSSGHA</sequence>
<reference evidence="1 2" key="1">
    <citation type="journal article" date="2013" name="Nat. Commun.">
        <title>The evolution and pathogenic mechanisms of the rice sheath blight pathogen.</title>
        <authorList>
            <person name="Zheng A."/>
            <person name="Lin R."/>
            <person name="Xu L."/>
            <person name="Qin P."/>
            <person name="Tang C."/>
            <person name="Ai P."/>
            <person name="Zhang D."/>
            <person name="Liu Y."/>
            <person name="Sun Z."/>
            <person name="Feng H."/>
            <person name="Wang Y."/>
            <person name="Chen Y."/>
            <person name="Liang X."/>
            <person name="Fu R."/>
            <person name="Li Q."/>
            <person name="Zhang J."/>
            <person name="Yu X."/>
            <person name="Xie Z."/>
            <person name="Ding L."/>
            <person name="Guan P."/>
            <person name="Tang J."/>
            <person name="Liang Y."/>
            <person name="Wang S."/>
            <person name="Deng Q."/>
            <person name="Li S."/>
            <person name="Zhu J."/>
            <person name="Wang L."/>
            <person name="Liu H."/>
            <person name="Li P."/>
        </authorList>
    </citation>
    <scope>NUCLEOTIDE SEQUENCE [LARGE SCALE GENOMIC DNA]</scope>
    <source>
        <strain evidence="2">AG-1 IA</strain>
    </source>
</reference>
<proteinExistence type="predicted"/>
<dbReference type="HOGENOM" id="CLU_2544160_0_0_1"/>
<evidence type="ECO:0000313" key="2">
    <source>
        <dbReference type="Proteomes" id="UP000011668"/>
    </source>
</evidence>
<dbReference type="Proteomes" id="UP000011668">
    <property type="component" value="Unassembled WGS sequence"/>
</dbReference>
<evidence type="ECO:0000313" key="1">
    <source>
        <dbReference type="EMBL" id="ELU45069.1"/>
    </source>
</evidence>
<name>L8X8U4_THACA</name>
<protein>
    <submittedName>
        <fullName evidence="1">Uncharacterized protein</fullName>
    </submittedName>
</protein>
<comment type="caution">
    <text evidence="1">The sequence shown here is derived from an EMBL/GenBank/DDBJ whole genome shotgun (WGS) entry which is preliminary data.</text>
</comment>
<keyword evidence="2" id="KW-1185">Reference proteome</keyword>